<protein>
    <submittedName>
        <fullName evidence="2">Uncharacterized protein</fullName>
    </submittedName>
</protein>
<sequence length="252" mass="28352">MPSAAAAATATADAMHELCRCSDHLMHQVKRGRRSRLHPISSQKQISSEQQRQGKQTQSDTSQKDNLKQYPRSSSILSWCSFSVSISHWAKANPHGDLELQQRRRTCTVCRSGWEGKSWVWVWNLTVIQPGVLDRIRPGERGWVVRGRQTRECSRQVLNLISHFEICHQNKEKEHLGPAVTGDLSPFRVIARLAMTMPSGHSGGVHQPRVQLKEAREATGGVVLIERKLRLRLLKKSAHAGCYLGNWPSAMG</sequence>
<proteinExistence type="predicted"/>
<dbReference type="GeneID" id="37167394"/>
<dbReference type="RefSeq" id="XP_025514357.1">
    <property type="nucleotide sequence ID" value="XM_025663992.1"/>
</dbReference>
<feature type="compositionally biased region" description="Low complexity" evidence="1">
    <location>
        <begin position="41"/>
        <end position="53"/>
    </location>
</feature>
<accession>A0A8G1VL73</accession>
<evidence type="ECO:0000313" key="2">
    <source>
        <dbReference type="EMBL" id="RAH56435.1"/>
    </source>
</evidence>
<dbReference type="EMBL" id="KZ825065">
    <property type="protein sequence ID" value="RAH56435.1"/>
    <property type="molecule type" value="Genomic_DNA"/>
</dbReference>
<reference evidence="2 3" key="1">
    <citation type="submission" date="2018-02" db="EMBL/GenBank/DDBJ databases">
        <title>The genomes of Aspergillus section Nigri reveals drivers in fungal speciation.</title>
        <authorList>
            <consortium name="DOE Joint Genome Institute"/>
            <person name="Vesth T.C."/>
            <person name="Nybo J."/>
            <person name="Theobald S."/>
            <person name="Brandl J."/>
            <person name="Frisvad J.C."/>
            <person name="Nielsen K.F."/>
            <person name="Lyhne E.K."/>
            <person name="Kogle M.E."/>
            <person name="Kuo A."/>
            <person name="Riley R."/>
            <person name="Clum A."/>
            <person name="Nolan M."/>
            <person name="Lipzen A."/>
            <person name="Salamov A."/>
            <person name="Henrissat B."/>
            <person name="Wiebenga A."/>
            <person name="De vries R.P."/>
            <person name="Grigoriev I.V."/>
            <person name="Mortensen U.H."/>
            <person name="Andersen M.R."/>
            <person name="Baker S.E."/>
        </authorList>
    </citation>
    <scope>NUCLEOTIDE SEQUENCE [LARGE SCALE GENOMIC DNA]</scope>
    <source>
        <strain evidence="2 3">CBS 112811</strain>
    </source>
</reference>
<evidence type="ECO:0000256" key="1">
    <source>
        <dbReference type="SAM" id="MobiDB-lite"/>
    </source>
</evidence>
<feature type="region of interest" description="Disordered" evidence="1">
    <location>
        <begin position="32"/>
        <end position="69"/>
    </location>
</feature>
<dbReference type="AlphaFoldDB" id="A0A8G1VL73"/>
<keyword evidence="3" id="KW-1185">Reference proteome</keyword>
<evidence type="ECO:0000313" key="3">
    <source>
        <dbReference type="Proteomes" id="UP000249526"/>
    </source>
</evidence>
<organism evidence="2 3">
    <name type="scientific">Aspergillus piperis CBS 112811</name>
    <dbReference type="NCBI Taxonomy" id="1448313"/>
    <lineage>
        <taxon>Eukaryota</taxon>
        <taxon>Fungi</taxon>
        <taxon>Dikarya</taxon>
        <taxon>Ascomycota</taxon>
        <taxon>Pezizomycotina</taxon>
        <taxon>Eurotiomycetes</taxon>
        <taxon>Eurotiomycetidae</taxon>
        <taxon>Eurotiales</taxon>
        <taxon>Aspergillaceae</taxon>
        <taxon>Aspergillus</taxon>
        <taxon>Aspergillus subgen. Circumdati</taxon>
    </lineage>
</organism>
<gene>
    <name evidence="2" type="ORF">BO85DRAFT_49747</name>
</gene>
<dbReference type="Proteomes" id="UP000249526">
    <property type="component" value="Unassembled WGS sequence"/>
</dbReference>
<name>A0A8G1VL73_9EURO</name>